<dbReference type="SUPFAM" id="SSF52821">
    <property type="entry name" value="Rhodanese/Cell cycle control phosphatase"/>
    <property type="match status" value="2"/>
</dbReference>
<reference evidence="4" key="2">
    <citation type="submission" date="2020-09" db="EMBL/GenBank/DDBJ databases">
        <authorList>
            <person name="Sun Q."/>
            <person name="Zhou Y."/>
        </authorList>
    </citation>
    <scope>NUCLEOTIDE SEQUENCE</scope>
    <source>
        <strain evidence="4">CGMCC 1.15388</strain>
    </source>
</reference>
<protein>
    <submittedName>
        <fullName evidence="4">Sulfurtransferase</fullName>
    </submittedName>
</protein>
<evidence type="ECO:0000256" key="2">
    <source>
        <dbReference type="ARBA" id="ARBA00022737"/>
    </source>
</evidence>
<dbReference type="PROSITE" id="PS00380">
    <property type="entry name" value="RHODANESE_1"/>
    <property type="match status" value="1"/>
</dbReference>
<dbReference type="PANTHER" id="PTHR11364:SF27">
    <property type="entry name" value="SULFURTRANSFERASE"/>
    <property type="match status" value="1"/>
</dbReference>
<dbReference type="GO" id="GO:0004792">
    <property type="term" value="F:thiosulfate-cyanide sulfurtransferase activity"/>
    <property type="evidence" value="ECO:0007669"/>
    <property type="project" value="InterPro"/>
</dbReference>
<name>A0A917ARS3_9MICC</name>
<dbReference type="CDD" id="cd01449">
    <property type="entry name" value="TST_Repeat_2"/>
    <property type="match status" value="1"/>
</dbReference>
<dbReference type="CDD" id="cd01448">
    <property type="entry name" value="TST_Repeat_1"/>
    <property type="match status" value="1"/>
</dbReference>
<dbReference type="PROSITE" id="PS50206">
    <property type="entry name" value="RHODANESE_3"/>
    <property type="match status" value="2"/>
</dbReference>
<sequence length="279" mass="30469">MGTLITPDELRELVDSGAPPKVLDVRWRLDRPDGHEDYVSAHIPGAVYVDLDRELAEPGQTATAGRHPLPSTETLQQAARRWGLHPGDTVVVYDDIKSTSATRAWWLLRHGGVEDVRVLDGSLRGWTDAGHPTESGEVTPTPGTVTLDLSGLPALGIEEVEAFTQYGTLLDVRAHNRYTGEHEPYDPRAGHIPNAINAPTPQNVDEQGRFLDPQLLRERFLALGVDPEKPVASYCGSGIHSTHNTLALELAGFETVLYPGSFSEWSNNPQRPVATGEQP</sequence>
<organism evidence="4 5">
    <name type="scientific">Nesterenkonia cremea</name>
    <dbReference type="NCBI Taxonomy" id="1882340"/>
    <lineage>
        <taxon>Bacteria</taxon>
        <taxon>Bacillati</taxon>
        <taxon>Actinomycetota</taxon>
        <taxon>Actinomycetes</taxon>
        <taxon>Micrococcales</taxon>
        <taxon>Micrococcaceae</taxon>
        <taxon>Nesterenkonia</taxon>
    </lineage>
</organism>
<dbReference type="Pfam" id="PF00581">
    <property type="entry name" value="Rhodanese"/>
    <property type="match status" value="2"/>
</dbReference>
<dbReference type="InterPro" id="IPR001763">
    <property type="entry name" value="Rhodanese-like_dom"/>
</dbReference>
<dbReference type="Proteomes" id="UP000633136">
    <property type="component" value="Unassembled WGS sequence"/>
</dbReference>
<keyword evidence="2" id="KW-0677">Repeat</keyword>
<evidence type="ECO:0000256" key="1">
    <source>
        <dbReference type="ARBA" id="ARBA00022679"/>
    </source>
</evidence>
<evidence type="ECO:0000313" key="4">
    <source>
        <dbReference type="EMBL" id="GGE65285.1"/>
    </source>
</evidence>
<dbReference type="InterPro" id="IPR036873">
    <property type="entry name" value="Rhodanese-like_dom_sf"/>
</dbReference>
<dbReference type="SMART" id="SM00450">
    <property type="entry name" value="RHOD"/>
    <property type="match status" value="2"/>
</dbReference>
<dbReference type="PANTHER" id="PTHR11364">
    <property type="entry name" value="THIOSULFATE SULFERTANSFERASE"/>
    <property type="match status" value="1"/>
</dbReference>
<evidence type="ECO:0000313" key="5">
    <source>
        <dbReference type="Proteomes" id="UP000633136"/>
    </source>
</evidence>
<feature type="domain" description="Rhodanese" evidence="3">
    <location>
        <begin position="16"/>
        <end position="135"/>
    </location>
</feature>
<dbReference type="AlphaFoldDB" id="A0A917ARS3"/>
<feature type="domain" description="Rhodanese" evidence="3">
    <location>
        <begin position="168"/>
        <end position="274"/>
    </location>
</feature>
<evidence type="ECO:0000259" key="3">
    <source>
        <dbReference type="PROSITE" id="PS50206"/>
    </source>
</evidence>
<reference evidence="4" key="1">
    <citation type="journal article" date="2014" name="Int. J. Syst. Evol. Microbiol.">
        <title>Complete genome sequence of Corynebacterium casei LMG S-19264T (=DSM 44701T), isolated from a smear-ripened cheese.</title>
        <authorList>
            <consortium name="US DOE Joint Genome Institute (JGI-PGF)"/>
            <person name="Walter F."/>
            <person name="Albersmeier A."/>
            <person name="Kalinowski J."/>
            <person name="Ruckert C."/>
        </authorList>
    </citation>
    <scope>NUCLEOTIDE SEQUENCE</scope>
    <source>
        <strain evidence="4">CGMCC 1.15388</strain>
    </source>
</reference>
<dbReference type="InterPro" id="IPR045078">
    <property type="entry name" value="TST/MPST-like"/>
</dbReference>
<comment type="caution">
    <text evidence="4">The sequence shown here is derived from an EMBL/GenBank/DDBJ whole genome shotgun (WGS) entry which is preliminary data.</text>
</comment>
<dbReference type="EMBL" id="BMIS01000003">
    <property type="protein sequence ID" value="GGE65285.1"/>
    <property type="molecule type" value="Genomic_DNA"/>
</dbReference>
<proteinExistence type="predicted"/>
<dbReference type="Gene3D" id="3.40.250.10">
    <property type="entry name" value="Rhodanese-like domain"/>
    <property type="match status" value="2"/>
</dbReference>
<accession>A0A917ARS3</accession>
<dbReference type="InterPro" id="IPR001307">
    <property type="entry name" value="Thiosulphate_STrfase_CS"/>
</dbReference>
<dbReference type="RefSeq" id="WP_188683409.1">
    <property type="nucleotide sequence ID" value="NZ_BMIS01000003.1"/>
</dbReference>
<keyword evidence="1" id="KW-0808">Transferase</keyword>
<keyword evidence="5" id="KW-1185">Reference proteome</keyword>
<gene>
    <name evidence="4" type="ORF">GCM10011401_10650</name>
</gene>